<dbReference type="PANTHER" id="PTHR24356">
    <property type="entry name" value="SERINE/THREONINE-PROTEIN KINASE"/>
    <property type="match status" value="1"/>
</dbReference>
<evidence type="ECO:0000256" key="7">
    <source>
        <dbReference type="ARBA" id="ARBA00047899"/>
    </source>
</evidence>
<dbReference type="GO" id="GO:0005524">
    <property type="term" value="F:ATP binding"/>
    <property type="evidence" value="ECO:0007669"/>
    <property type="project" value="UniProtKB-UniRule"/>
</dbReference>
<keyword evidence="6 9" id="KW-0067">ATP-binding</keyword>
<reference evidence="11 12" key="1">
    <citation type="journal article" date="2018" name="Sci. Rep.">
        <title>Genome sequence of the cauliflower mushroom Sparassis crispa (Hanabiratake) and its association with beneficial usage.</title>
        <authorList>
            <person name="Kiyama R."/>
            <person name="Furutani Y."/>
            <person name="Kawaguchi K."/>
            <person name="Nakanishi T."/>
        </authorList>
    </citation>
    <scope>NUCLEOTIDE SEQUENCE [LARGE SCALE GENOMIC DNA]</scope>
</reference>
<dbReference type="InParanoid" id="A0A401GMY4"/>
<keyword evidence="5 11" id="KW-0418">Kinase</keyword>
<evidence type="ECO:0000256" key="1">
    <source>
        <dbReference type="ARBA" id="ARBA00012513"/>
    </source>
</evidence>
<dbReference type="Proteomes" id="UP000287166">
    <property type="component" value="Unassembled WGS sequence"/>
</dbReference>
<dbReference type="GO" id="GO:0035556">
    <property type="term" value="P:intracellular signal transduction"/>
    <property type="evidence" value="ECO:0007669"/>
    <property type="project" value="TreeGrafter"/>
</dbReference>
<keyword evidence="12" id="KW-1185">Reference proteome</keyword>
<dbReference type="RefSeq" id="XP_027614491.1">
    <property type="nucleotide sequence ID" value="XM_027758690.1"/>
</dbReference>
<sequence length="853" mass="93439">MLLLPSATDYWYEEAQAYIVDGKRYNSCSAVYNASTSVTGFPSMSSPSLAPASDVRHQISSTGAVEAISAVNYDSSYCSAQGPLDVHFSLSSSRLLASTSYEKAELSCAEDRTFVSTSKSWSAMLDSKFDTDSRLLSFVSQPLLLPRADLLDSLPLLSDAPVRQVVSVSEHLCQNRWSSTIPLSSLTFLGTLGSGASGKVLLAEHPAPTPDAGTSVFAVKVLQKSTMSDFDVHDLRHEIGLLATIAREDELEEVGKHRPLGLEFVQRTFCSMQNTAHVFIVMDYHPVPLSHPDILYQLRLRWPTTPPLLSVSVSLPVAFTSSRSITLPHDEALHTLRLLSAELVLGLAFLHSRGIVHQDLKPTNVMVSSAGHAVITDLGSAKSLPLLKDPDGTCVASSSTASSVWTSSSLSRSSGDYQPRRYRSIVVLPHESVSYTPQYAAPELLGSYPRYDPDEVLEYDERVDYWSLGIMLRQLATGKPPQLDEANDAWERLSDGDTPNTAPEDQLGLAGDLAAFVAAMLAHDPDDRLNGPEVEKHPFFDPLHDLWDEIAALQHPPFPEHSLVSVDDDDTTLDLTPEDAPGGAEWKPMPGTVRRMFDEAAALSDIPWTNEYEPPVLDEDDSDYYSMVCTGSYQGDDGQGILEDGHNREALDMVRLQAPGPLHGEEDLPEKGFHEKSFPVVRSVVPSPPVTCLPTLCLSADLALPGVSDVIPPLALLCHDPSRSHLPPPDSMDAPPIVDMMMLPTLPVPAAHSLRRRSGVRNLRKVFRTSAKPHRRPAANPTVVFDVSYQAPQTLTWAFEHQITLALLTTMDYQRTVRAAIKCVSDEDAKARPASARLSLKGFFHRVKQLIRH</sequence>
<dbReference type="PANTHER" id="PTHR24356:SF1">
    <property type="entry name" value="SERINE_THREONINE-PROTEIN KINASE GREATWALL"/>
    <property type="match status" value="1"/>
</dbReference>
<evidence type="ECO:0000256" key="2">
    <source>
        <dbReference type="ARBA" id="ARBA00022527"/>
    </source>
</evidence>
<dbReference type="InterPro" id="IPR017441">
    <property type="entry name" value="Protein_kinase_ATP_BS"/>
</dbReference>
<dbReference type="GO" id="GO:0004674">
    <property type="term" value="F:protein serine/threonine kinase activity"/>
    <property type="evidence" value="ECO:0007669"/>
    <property type="project" value="UniProtKB-KW"/>
</dbReference>
<dbReference type="Gene3D" id="3.30.200.20">
    <property type="entry name" value="Phosphorylase Kinase, domain 1"/>
    <property type="match status" value="1"/>
</dbReference>
<evidence type="ECO:0000256" key="3">
    <source>
        <dbReference type="ARBA" id="ARBA00022679"/>
    </source>
</evidence>
<organism evidence="11 12">
    <name type="scientific">Sparassis crispa</name>
    <dbReference type="NCBI Taxonomy" id="139825"/>
    <lineage>
        <taxon>Eukaryota</taxon>
        <taxon>Fungi</taxon>
        <taxon>Dikarya</taxon>
        <taxon>Basidiomycota</taxon>
        <taxon>Agaricomycotina</taxon>
        <taxon>Agaricomycetes</taxon>
        <taxon>Polyporales</taxon>
        <taxon>Sparassidaceae</taxon>
        <taxon>Sparassis</taxon>
    </lineage>
</organism>
<accession>A0A401GMY4</accession>
<dbReference type="OrthoDB" id="2758211at2759"/>
<dbReference type="Gene3D" id="1.10.510.10">
    <property type="entry name" value="Transferase(Phosphotransferase) domain 1"/>
    <property type="match status" value="1"/>
</dbReference>
<dbReference type="InterPro" id="IPR000719">
    <property type="entry name" value="Prot_kinase_dom"/>
</dbReference>
<dbReference type="InterPro" id="IPR008271">
    <property type="entry name" value="Ser/Thr_kinase_AS"/>
</dbReference>
<dbReference type="PROSITE" id="PS50011">
    <property type="entry name" value="PROTEIN_KINASE_DOM"/>
    <property type="match status" value="1"/>
</dbReference>
<dbReference type="EMBL" id="BFAD01000005">
    <property type="protein sequence ID" value="GBE83578.1"/>
    <property type="molecule type" value="Genomic_DNA"/>
</dbReference>
<evidence type="ECO:0000256" key="5">
    <source>
        <dbReference type="ARBA" id="ARBA00022777"/>
    </source>
</evidence>
<keyword evidence="2" id="KW-0723">Serine/threonine-protein kinase</keyword>
<comment type="catalytic activity">
    <reaction evidence="8">
        <text>L-seryl-[protein] + ATP = O-phospho-L-seryl-[protein] + ADP + H(+)</text>
        <dbReference type="Rhea" id="RHEA:17989"/>
        <dbReference type="Rhea" id="RHEA-COMP:9863"/>
        <dbReference type="Rhea" id="RHEA-COMP:11604"/>
        <dbReference type="ChEBI" id="CHEBI:15378"/>
        <dbReference type="ChEBI" id="CHEBI:29999"/>
        <dbReference type="ChEBI" id="CHEBI:30616"/>
        <dbReference type="ChEBI" id="CHEBI:83421"/>
        <dbReference type="ChEBI" id="CHEBI:456216"/>
        <dbReference type="EC" id="2.7.11.1"/>
    </reaction>
</comment>
<name>A0A401GMY4_9APHY</name>
<dbReference type="Pfam" id="PF00069">
    <property type="entry name" value="Pkinase"/>
    <property type="match status" value="1"/>
</dbReference>
<gene>
    <name evidence="11" type="ORF">SCP_0506330</name>
</gene>
<feature type="binding site" evidence="9">
    <location>
        <position position="220"/>
    </location>
    <ligand>
        <name>ATP</name>
        <dbReference type="ChEBI" id="CHEBI:30616"/>
    </ligand>
</feature>
<evidence type="ECO:0000259" key="10">
    <source>
        <dbReference type="PROSITE" id="PS50011"/>
    </source>
</evidence>
<evidence type="ECO:0000256" key="4">
    <source>
        <dbReference type="ARBA" id="ARBA00022741"/>
    </source>
</evidence>
<keyword evidence="4 9" id="KW-0547">Nucleotide-binding</keyword>
<dbReference type="GeneID" id="38780495"/>
<dbReference type="STRING" id="139825.A0A401GMY4"/>
<evidence type="ECO:0000256" key="9">
    <source>
        <dbReference type="PROSITE-ProRule" id="PRU10141"/>
    </source>
</evidence>
<evidence type="ECO:0000256" key="6">
    <source>
        <dbReference type="ARBA" id="ARBA00022840"/>
    </source>
</evidence>
<evidence type="ECO:0000256" key="8">
    <source>
        <dbReference type="ARBA" id="ARBA00048679"/>
    </source>
</evidence>
<dbReference type="InterPro" id="IPR011009">
    <property type="entry name" value="Kinase-like_dom_sf"/>
</dbReference>
<proteinExistence type="predicted"/>
<dbReference type="PROSITE" id="PS00107">
    <property type="entry name" value="PROTEIN_KINASE_ATP"/>
    <property type="match status" value="1"/>
</dbReference>
<keyword evidence="3" id="KW-0808">Transferase</keyword>
<dbReference type="SUPFAM" id="SSF56112">
    <property type="entry name" value="Protein kinase-like (PK-like)"/>
    <property type="match status" value="1"/>
</dbReference>
<evidence type="ECO:0000313" key="12">
    <source>
        <dbReference type="Proteomes" id="UP000287166"/>
    </source>
</evidence>
<evidence type="ECO:0000313" key="11">
    <source>
        <dbReference type="EMBL" id="GBE83578.1"/>
    </source>
</evidence>
<dbReference type="EC" id="2.7.11.1" evidence="1"/>
<comment type="caution">
    <text evidence="11">The sequence shown here is derived from an EMBL/GenBank/DDBJ whole genome shotgun (WGS) entry which is preliminary data.</text>
</comment>
<comment type="catalytic activity">
    <reaction evidence="7">
        <text>L-threonyl-[protein] + ATP = O-phospho-L-threonyl-[protein] + ADP + H(+)</text>
        <dbReference type="Rhea" id="RHEA:46608"/>
        <dbReference type="Rhea" id="RHEA-COMP:11060"/>
        <dbReference type="Rhea" id="RHEA-COMP:11605"/>
        <dbReference type="ChEBI" id="CHEBI:15378"/>
        <dbReference type="ChEBI" id="CHEBI:30013"/>
        <dbReference type="ChEBI" id="CHEBI:30616"/>
        <dbReference type="ChEBI" id="CHEBI:61977"/>
        <dbReference type="ChEBI" id="CHEBI:456216"/>
        <dbReference type="EC" id="2.7.11.1"/>
    </reaction>
</comment>
<dbReference type="SMART" id="SM00220">
    <property type="entry name" value="S_TKc"/>
    <property type="match status" value="1"/>
</dbReference>
<protein>
    <recommendedName>
        <fullName evidence="1">non-specific serine/threonine protein kinase</fullName>
        <ecNumber evidence="1">2.7.11.1</ecNumber>
    </recommendedName>
</protein>
<dbReference type="AlphaFoldDB" id="A0A401GMY4"/>
<dbReference type="InterPro" id="IPR050236">
    <property type="entry name" value="Ser_Thr_kinase_AGC"/>
</dbReference>
<dbReference type="PROSITE" id="PS00108">
    <property type="entry name" value="PROTEIN_KINASE_ST"/>
    <property type="match status" value="1"/>
</dbReference>
<feature type="domain" description="Protein kinase" evidence="10">
    <location>
        <begin position="186"/>
        <end position="540"/>
    </location>
</feature>